<reference evidence="4" key="1">
    <citation type="submission" date="2013-07" db="EMBL/GenBank/DDBJ databases">
        <title>Transcriptome sequencing and developmental regulation of gene expression in Anopheles aquasalis.</title>
        <authorList>
            <consortium name="Brazilian Malaria Network (MCT/CNPq/MS/SCTIE/DECIT/PRONEX 555648/2009-5) and Research Network on Bioactive Molecules from Arthropod Vectors (NAP-MOBIARVE"/>
            <consortium name="University of Sao Paulo)"/>
            <person name="Marinotti O."/>
            <person name="Ribeiro J.M.C."/>
            <person name="Costa-da-Silva A.L."/>
            <person name="Silva M.C.P."/>
            <person name="Lopes A.R."/>
            <person name="Barros M.S."/>
            <person name="Sa-Nunes A."/>
            <person name="Konjin B.B."/>
            <person name="Carvalho E."/>
            <person name="Suesdek L."/>
            <person name="Silva-Neto M.A.C."/>
            <person name="Capurro M.L."/>
        </authorList>
    </citation>
    <scope>NUCLEOTIDE SEQUENCE</scope>
    <source>
        <tissue evidence="4">Whole body</tissue>
    </source>
</reference>
<protein>
    <submittedName>
        <fullName evidence="4">Putative regulation of transcription dna-dependent</fullName>
    </submittedName>
</protein>
<feature type="compositionally biased region" description="Low complexity" evidence="2">
    <location>
        <begin position="274"/>
        <end position="290"/>
    </location>
</feature>
<feature type="compositionally biased region" description="Polar residues" evidence="2">
    <location>
        <begin position="54"/>
        <end position="66"/>
    </location>
</feature>
<organism evidence="4">
    <name type="scientific">Anopheles aquasalis</name>
    <name type="common">Malaria mosquito</name>
    <dbReference type="NCBI Taxonomy" id="42839"/>
    <lineage>
        <taxon>Eukaryota</taxon>
        <taxon>Metazoa</taxon>
        <taxon>Ecdysozoa</taxon>
        <taxon>Arthropoda</taxon>
        <taxon>Hexapoda</taxon>
        <taxon>Insecta</taxon>
        <taxon>Pterygota</taxon>
        <taxon>Neoptera</taxon>
        <taxon>Endopterygota</taxon>
        <taxon>Diptera</taxon>
        <taxon>Nematocera</taxon>
        <taxon>Culicoidea</taxon>
        <taxon>Culicidae</taxon>
        <taxon>Anophelinae</taxon>
        <taxon>Anopheles</taxon>
    </lineage>
</organism>
<feature type="region of interest" description="Disordered" evidence="2">
    <location>
        <begin position="33"/>
        <end position="66"/>
    </location>
</feature>
<dbReference type="SMART" id="SM01218">
    <property type="entry name" value="FoP_duplication"/>
    <property type="match status" value="1"/>
</dbReference>
<feature type="compositionally biased region" description="Low complexity" evidence="2">
    <location>
        <begin position="207"/>
        <end position="227"/>
    </location>
</feature>
<name>T1E754_ANOAQ</name>
<proteinExistence type="evidence at transcript level"/>
<feature type="compositionally biased region" description="Basic residues" evidence="2">
    <location>
        <begin position="395"/>
        <end position="414"/>
    </location>
</feature>
<evidence type="ECO:0000256" key="1">
    <source>
        <dbReference type="ARBA" id="ARBA00022884"/>
    </source>
</evidence>
<dbReference type="GO" id="GO:0003723">
    <property type="term" value="F:RNA binding"/>
    <property type="evidence" value="ECO:0007669"/>
    <property type="project" value="UniProtKB-KW"/>
</dbReference>
<sequence length="463" mass="49413">MSSISKIHFSSTTGVSLNDRFTVMAKMAEPGVVVRGGGGGGGPALQLGERPRARSNSLSRSSDANRQLVSQWDSQWRPHTGLQKALQLNNASSIRSGRQRLQRNNAQTQLKRTLGSIPGGFQRMQRSNSFGDIATMNADRIELQQRFRNKGNTIAARLGQARAAASRNLPRGRSRTRSVSRGRSASRTRSVSRNRQPSLSRSNSQTNLRRAGSRSNLSRSNSRNRLNTTAGGAGGIRQRLNRNKLTLAERIGTRSNGPVAANTRGRSRSRSRVRGAATIAAAAPAGTSSRSRSRKRAGSRVTARAGSVNSRLGANRTAEPIGRVASGRIAKRSGSRRRRGVQPAAAVTGNGGGAAGARTGRPLKRGPAKRKGAPANDKKAANGSAAAAAAAGGARRGRSRSRRANSRVRGRSASKGRGTQATKQQKQPKSKEELDSELDQYMANTKSCLDREMDEYMNGISAH</sequence>
<keyword evidence="1" id="KW-0694">RNA-binding</keyword>
<feature type="compositionally biased region" description="Low complexity" evidence="2">
    <location>
        <begin position="381"/>
        <end position="393"/>
    </location>
</feature>
<evidence type="ECO:0000313" key="4">
    <source>
        <dbReference type="EMBL" id="JAA98248.1"/>
    </source>
</evidence>
<evidence type="ECO:0000256" key="2">
    <source>
        <dbReference type="SAM" id="MobiDB-lite"/>
    </source>
</evidence>
<dbReference type="AlphaFoldDB" id="T1E754"/>
<feature type="compositionally biased region" description="Basic residues" evidence="2">
    <location>
        <begin position="329"/>
        <end position="340"/>
    </location>
</feature>
<feature type="region of interest" description="Disordered" evidence="2">
    <location>
        <begin position="160"/>
        <end position="439"/>
    </location>
</feature>
<feature type="compositionally biased region" description="Gly residues" evidence="2">
    <location>
        <begin position="34"/>
        <end position="43"/>
    </location>
</feature>
<dbReference type="EMBL" id="GAMD01003342">
    <property type="protein sequence ID" value="JAA98248.1"/>
    <property type="molecule type" value="mRNA"/>
</dbReference>
<accession>T1E754</accession>
<dbReference type="VEuPathDB" id="VectorBase:AAQUA_007173"/>
<dbReference type="InterPro" id="IPR025715">
    <property type="entry name" value="FoP_C"/>
</dbReference>
<feature type="compositionally biased region" description="Basic residues" evidence="2">
    <location>
        <begin position="170"/>
        <end position="192"/>
    </location>
</feature>
<evidence type="ECO:0000259" key="3">
    <source>
        <dbReference type="SMART" id="SM01218"/>
    </source>
</evidence>
<feature type="domain" description="Chromatin target of PRMT1 protein C-terminal" evidence="3">
    <location>
        <begin position="369"/>
        <end position="461"/>
    </location>
</feature>
<feature type="compositionally biased region" description="Basic residues" evidence="2">
    <location>
        <begin position="361"/>
        <end position="372"/>
    </location>
</feature>
<feature type="compositionally biased region" description="Polar residues" evidence="2">
    <location>
        <begin position="194"/>
        <end position="206"/>
    </location>
</feature>
<feature type="compositionally biased region" description="Polar residues" evidence="2">
    <location>
        <begin position="417"/>
        <end position="427"/>
    </location>
</feature>
<dbReference type="Pfam" id="PF13865">
    <property type="entry name" value="FoP_duplication"/>
    <property type="match status" value="1"/>
</dbReference>